<reference evidence="13 14" key="1">
    <citation type="submission" date="2024-07" db="EMBL/GenBank/DDBJ databases">
        <title>Uliginosibacterium flavum JJ3220;KACC:17644.</title>
        <authorList>
            <person name="Kim M.K."/>
        </authorList>
    </citation>
    <scope>NUCLEOTIDE SEQUENCE [LARGE SCALE GENOMIC DNA]</scope>
    <source>
        <strain evidence="13 14">KACC:17644</strain>
    </source>
</reference>
<dbReference type="InterPro" id="IPR013785">
    <property type="entry name" value="Aldolase_TIM"/>
</dbReference>
<comment type="catalytic activity">
    <reaction evidence="7 9 10">
        <text>2-(2-carboxy-4-methylthiazol-5-yl)ethyl phosphate + 4-amino-2-methyl-5-(diphosphooxymethyl)pyrimidine + 2 H(+) = thiamine phosphate + CO2 + diphosphate</text>
        <dbReference type="Rhea" id="RHEA:47848"/>
        <dbReference type="ChEBI" id="CHEBI:15378"/>
        <dbReference type="ChEBI" id="CHEBI:16526"/>
        <dbReference type="ChEBI" id="CHEBI:33019"/>
        <dbReference type="ChEBI" id="CHEBI:37575"/>
        <dbReference type="ChEBI" id="CHEBI:57841"/>
        <dbReference type="ChEBI" id="CHEBI:62890"/>
        <dbReference type="EC" id="2.5.1.3"/>
    </reaction>
</comment>
<keyword evidence="5 9" id="KW-0784">Thiamine biosynthesis</keyword>
<comment type="caution">
    <text evidence="13">The sequence shown here is derived from an EMBL/GenBank/DDBJ whole genome shotgun (WGS) entry which is preliminary data.</text>
</comment>
<comment type="catalytic activity">
    <reaction evidence="8 9 10">
        <text>2-[(2R,5Z)-2-carboxy-4-methylthiazol-5(2H)-ylidene]ethyl phosphate + 4-amino-2-methyl-5-(diphosphooxymethyl)pyrimidine + 2 H(+) = thiamine phosphate + CO2 + diphosphate</text>
        <dbReference type="Rhea" id="RHEA:47844"/>
        <dbReference type="ChEBI" id="CHEBI:15378"/>
        <dbReference type="ChEBI" id="CHEBI:16526"/>
        <dbReference type="ChEBI" id="CHEBI:33019"/>
        <dbReference type="ChEBI" id="CHEBI:37575"/>
        <dbReference type="ChEBI" id="CHEBI:57841"/>
        <dbReference type="ChEBI" id="CHEBI:62899"/>
        <dbReference type="EC" id="2.5.1.3"/>
    </reaction>
</comment>
<dbReference type="RefSeq" id="WP_354602288.1">
    <property type="nucleotide sequence ID" value="NZ_JBEWZI010000022.1"/>
</dbReference>
<evidence type="ECO:0000259" key="12">
    <source>
        <dbReference type="Pfam" id="PF02581"/>
    </source>
</evidence>
<comment type="catalytic activity">
    <reaction evidence="6 9 10">
        <text>4-methyl-5-(2-phosphooxyethyl)-thiazole + 4-amino-2-methyl-5-(diphosphooxymethyl)pyrimidine + H(+) = thiamine phosphate + diphosphate</text>
        <dbReference type="Rhea" id="RHEA:22328"/>
        <dbReference type="ChEBI" id="CHEBI:15378"/>
        <dbReference type="ChEBI" id="CHEBI:33019"/>
        <dbReference type="ChEBI" id="CHEBI:37575"/>
        <dbReference type="ChEBI" id="CHEBI:57841"/>
        <dbReference type="ChEBI" id="CHEBI:58296"/>
        <dbReference type="EC" id="2.5.1.3"/>
    </reaction>
</comment>
<evidence type="ECO:0000256" key="4">
    <source>
        <dbReference type="ARBA" id="ARBA00022842"/>
    </source>
</evidence>
<dbReference type="Pfam" id="PF02581">
    <property type="entry name" value="TMP-TENI"/>
    <property type="match status" value="1"/>
</dbReference>
<feature type="binding site" evidence="9">
    <location>
        <position position="105"/>
    </location>
    <ligand>
        <name>4-amino-2-methyl-5-(diphosphooxymethyl)pyrimidine</name>
        <dbReference type="ChEBI" id="CHEBI:57841"/>
    </ligand>
</feature>
<dbReference type="SUPFAM" id="SSF51391">
    <property type="entry name" value="Thiamin phosphate synthase"/>
    <property type="match status" value="1"/>
</dbReference>
<feature type="binding site" evidence="9">
    <location>
        <begin position="183"/>
        <end position="184"/>
    </location>
    <ligand>
        <name>2-[(2R,5Z)-2-carboxy-4-methylthiazol-5(2H)-ylidene]ethyl phosphate</name>
        <dbReference type="ChEBI" id="CHEBI:62899"/>
    </ligand>
</feature>
<dbReference type="CDD" id="cd00564">
    <property type="entry name" value="TMP_TenI"/>
    <property type="match status" value="1"/>
</dbReference>
<evidence type="ECO:0000256" key="3">
    <source>
        <dbReference type="ARBA" id="ARBA00022723"/>
    </source>
</evidence>
<feature type="binding site" evidence="9">
    <location>
        <position position="86"/>
    </location>
    <ligand>
        <name>Mg(2+)</name>
        <dbReference type="ChEBI" id="CHEBI:18420"/>
    </ligand>
</feature>
<comment type="similarity">
    <text evidence="9 10">Belongs to the thiamine-phosphate synthase family.</text>
</comment>
<comment type="pathway">
    <text evidence="1 9 11">Cofactor biosynthesis; thiamine diphosphate biosynthesis; thiamine phosphate from 4-amino-2-methyl-5-diphosphomethylpyrimidine and 4-methyl-5-(2-phosphoethyl)-thiazole: step 1/1.</text>
</comment>
<organism evidence="13 14">
    <name type="scientific">Uliginosibacterium flavum</name>
    <dbReference type="NCBI Taxonomy" id="1396831"/>
    <lineage>
        <taxon>Bacteria</taxon>
        <taxon>Pseudomonadati</taxon>
        <taxon>Pseudomonadota</taxon>
        <taxon>Betaproteobacteria</taxon>
        <taxon>Rhodocyclales</taxon>
        <taxon>Zoogloeaceae</taxon>
        <taxon>Uliginosibacterium</taxon>
    </lineage>
</organism>
<evidence type="ECO:0000313" key="13">
    <source>
        <dbReference type="EMBL" id="MET7015832.1"/>
    </source>
</evidence>
<dbReference type="InterPro" id="IPR022998">
    <property type="entry name" value="ThiamineP_synth_TenI"/>
</dbReference>
<dbReference type="Proteomes" id="UP001549691">
    <property type="component" value="Unassembled WGS sequence"/>
</dbReference>
<evidence type="ECO:0000256" key="6">
    <source>
        <dbReference type="ARBA" id="ARBA00047334"/>
    </source>
</evidence>
<evidence type="ECO:0000256" key="7">
    <source>
        <dbReference type="ARBA" id="ARBA00047851"/>
    </source>
</evidence>
<feature type="binding site" evidence="9">
    <location>
        <position position="67"/>
    </location>
    <ligand>
        <name>Mg(2+)</name>
        <dbReference type="ChEBI" id="CHEBI:18420"/>
    </ligand>
</feature>
<protein>
    <recommendedName>
        <fullName evidence="9">Thiamine-phosphate synthase</fullName>
        <shortName evidence="9">TP synthase</shortName>
        <shortName evidence="9">TPS</shortName>
        <ecNumber evidence="9">2.5.1.3</ecNumber>
    </recommendedName>
    <alternativeName>
        <fullName evidence="9">Thiamine-phosphate pyrophosphorylase</fullName>
        <shortName evidence="9">TMP pyrophosphorylase</shortName>
        <shortName evidence="9">TMP-PPase</shortName>
    </alternativeName>
</protein>
<evidence type="ECO:0000256" key="9">
    <source>
        <dbReference type="HAMAP-Rule" id="MF_00097"/>
    </source>
</evidence>
<feature type="binding site" evidence="9">
    <location>
        <begin position="132"/>
        <end position="134"/>
    </location>
    <ligand>
        <name>2-[(2R,5Z)-2-carboxy-4-methylthiazol-5(2H)-ylidene]ethyl phosphate</name>
        <dbReference type="ChEBI" id="CHEBI:62899"/>
    </ligand>
</feature>
<feature type="binding site" evidence="9">
    <location>
        <position position="66"/>
    </location>
    <ligand>
        <name>4-amino-2-methyl-5-(diphosphooxymethyl)pyrimidine</name>
        <dbReference type="ChEBI" id="CHEBI:57841"/>
    </ligand>
</feature>
<evidence type="ECO:0000256" key="10">
    <source>
        <dbReference type="RuleBase" id="RU003826"/>
    </source>
</evidence>
<feature type="binding site" evidence="9">
    <location>
        <begin position="34"/>
        <end position="38"/>
    </location>
    <ligand>
        <name>4-amino-2-methyl-5-(diphosphooxymethyl)pyrimidine</name>
        <dbReference type="ChEBI" id="CHEBI:57841"/>
    </ligand>
</feature>
<dbReference type="HAMAP" id="MF_00097">
    <property type="entry name" value="TMP_synthase"/>
    <property type="match status" value="1"/>
</dbReference>
<keyword evidence="4 9" id="KW-0460">Magnesium</keyword>
<dbReference type="EC" id="2.5.1.3" evidence="9"/>
<proteinExistence type="inferred from homology"/>
<feature type="binding site" evidence="9">
    <location>
        <position position="135"/>
    </location>
    <ligand>
        <name>4-amino-2-methyl-5-(diphosphooxymethyl)pyrimidine</name>
        <dbReference type="ChEBI" id="CHEBI:57841"/>
    </ligand>
</feature>
<evidence type="ECO:0000313" key="14">
    <source>
        <dbReference type="Proteomes" id="UP001549691"/>
    </source>
</evidence>
<dbReference type="EMBL" id="JBEWZI010000022">
    <property type="protein sequence ID" value="MET7015832.1"/>
    <property type="molecule type" value="Genomic_DNA"/>
</dbReference>
<dbReference type="GO" id="GO:0004789">
    <property type="term" value="F:thiamine-phosphate diphosphorylase activity"/>
    <property type="evidence" value="ECO:0007669"/>
    <property type="project" value="UniProtKB-EC"/>
</dbReference>
<keyword evidence="3 9" id="KW-0479">Metal-binding</keyword>
<dbReference type="Gene3D" id="3.20.20.70">
    <property type="entry name" value="Aldolase class I"/>
    <property type="match status" value="1"/>
</dbReference>
<dbReference type="PANTHER" id="PTHR20857:SF15">
    <property type="entry name" value="THIAMINE-PHOSPHATE SYNTHASE"/>
    <property type="match status" value="1"/>
</dbReference>
<evidence type="ECO:0000256" key="5">
    <source>
        <dbReference type="ARBA" id="ARBA00022977"/>
    </source>
</evidence>
<gene>
    <name evidence="9 13" type="primary">thiE</name>
    <name evidence="13" type="ORF">ABXR19_16695</name>
</gene>
<evidence type="ECO:0000256" key="1">
    <source>
        <dbReference type="ARBA" id="ARBA00005165"/>
    </source>
</evidence>
<accession>A0ABV2TPH8</accession>
<comment type="function">
    <text evidence="9">Condenses 4-methyl-5-(beta-hydroxyethyl)thiazole monophosphate (THZ-P) and 2-methyl-4-amino-5-hydroxymethyl pyrimidine pyrophosphate (HMP-PP) to form thiamine monophosphate (TMP).</text>
</comment>
<evidence type="ECO:0000256" key="11">
    <source>
        <dbReference type="RuleBase" id="RU004253"/>
    </source>
</evidence>
<comment type="cofactor">
    <cofactor evidence="9">
        <name>Mg(2+)</name>
        <dbReference type="ChEBI" id="CHEBI:18420"/>
    </cofactor>
    <text evidence="9">Binds 1 Mg(2+) ion per subunit.</text>
</comment>
<dbReference type="PANTHER" id="PTHR20857">
    <property type="entry name" value="THIAMINE-PHOSPHATE PYROPHOSPHORYLASE"/>
    <property type="match status" value="1"/>
</dbReference>
<keyword evidence="2 9" id="KW-0808">Transferase</keyword>
<feature type="domain" description="Thiamine phosphate synthase/TenI" evidence="12">
    <location>
        <begin position="5"/>
        <end position="186"/>
    </location>
</feature>
<dbReference type="InterPro" id="IPR036206">
    <property type="entry name" value="ThiamineP_synth_sf"/>
</dbReference>
<dbReference type="InterPro" id="IPR034291">
    <property type="entry name" value="TMP_synthase"/>
</dbReference>
<name>A0ABV2TPH8_9RHOO</name>
<keyword evidence="14" id="KW-1185">Reference proteome</keyword>
<evidence type="ECO:0000256" key="2">
    <source>
        <dbReference type="ARBA" id="ARBA00022679"/>
    </source>
</evidence>
<evidence type="ECO:0000256" key="8">
    <source>
        <dbReference type="ARBA" id="ARBA00047883"/>
    </source>
</evidence>
<sequence>MRRGLYLVTPDWDDTARLIAVSRAAILGGATVLQYRHKTASPALKLEQAQALRVLTRELGVSLIINDKLPLALAVDADGLHIGREDGELPALRAASGGRLQIGVSCYGDFKRARAAVSGGASYIAFGAMYASPTKPEAPVAPIELISRAKAEFINVPVACIGGITASNAAPLIDAGADWVAVITDIYQAADPQAQAAKIAALYL</sequence>
<feature type="binding site" evidence="9">
    <location>
        <position position="163"/>
    </location>
    <ligand>
        <name>2-[(2R,5Z)-2-carboxy-4-methylthiazol-5(2H)-ylidene]ethyl phosphate</name>
        <dbReference type="ChEBI" id="CHEBI:62899"/>
    </ligand>
</feature>
<dbReference type="NCBIfam" id="TIGR00693">
    <property type="entry name" value="thiE"/>
    <property type="match status" value="1"/>
</dbReference>